<reference evidence="4" key="1">
    <citation type="submission" date="2023-03" db="EMBL/GenBank/DDBJ databases">
        <title>Actinorhabdospora filicis NBRC 111898.</title>
        <authorList>
            <person name="Ichikawa N."/>
            <person name="Sato H."/>
            <person name="Tonouchi N."/>
        </authorList>
    </citation>
    <scope>NUCLEOTIDE SEQUENCE</scope>
    <source>
        <strain evidence="4">NBRC 111898</strain>
    </source>
</reference>
<proteinExistence type="predicted"/>
<feature type="transmembrane region" description="Helical" evidence="2">
    <location>
        <begin position="205"/>
        <end position="223"/>
    </location>
</feature>
<evidence type="ECO:0000256" key="3">
    <source>
        <dbReference type="SAM" id="SignalP"/>
    </source>
</evidence>
<sequence length="233" mass="24231">MAHSPAVRRLTTLTLVTAAAGAAAGLFPAPALADSIIYGDPPQHLALYFKPTTVRAGGRTTLELTTDLLVTTGNIDPTYFASLISGPDGDPFPSWLKLSGCTNIPSTQQDYCNVDLPKVKEKPETGGVRVYYKLVMPVTVAADAPAGGTAKLMWDNSGPGPKDELKIVKPPPPTSPPAPTTRPPAPTTSTTPPLPVTGTAAGRTLVWLVAGALTLITTGLALGRAARSRRDND</sequence>
<feature type="chain" id="PRO_5040813568" description="LPXTG-motif cell wall anchor domain-containing protein" evidence="3">
    <location>
        <begin position="34"/>
        <end position="233"/>
    </location>
</feature>
<dbReference type="AlphaFoldDB" id="A0A9W6W8P3"/>
<feature type="signal peptide" evidence="3">
    <location>
        <begin position="1"/>
        <end position="33"/>
    </location>
</feature>
<keyword evidence="2" id="KW-1133">Transmembrane helix</keyword>
<keyword evidence="2" id="KW-0812">Transmembrane</keyword>
<keyword evidence="2" id="KW-0472">Membrane</keyword>
<dbReference type="EMBL" id="BSTX01000001">
    <property type="protein sequence ID" value="GLZ77183.1"/>
    <property type="molecule type" value="Genomic_DNA"/>
</dbReference>
<organism evidence="4 5">
    <name type="scientific">Actinorhabdospora filicis</name>
    <dbReference type="NCBI Taxonomy" id="1785913"/>
    <lineage>
        <taxon>Bacteria</taxon>
        <taxon>Bacillati</taxon>
        <taxon>Actinomycetota</taxon>
        <taxon>Actinomycetes</taxon>
        <taxon>Micromonosporales</taxon>
        <taxon>Micromonosporaceae</taxon>
        <taxon>Actinorhabdospora</taxon>
    </lineage>
</organism>
<evidence type="ECO:0008006" key="6">
    <source>
        <dbReference type="Google" id="ProtNLM"/>
    </source>
</evidence>
<keyword evidence="3" id="KW-0732">Signal</keyword>
<gene>
    <name evidence="4" type="ORF">Afil01_19900</name>
</gene>
<name>A0A9W6W8P3_9ACTN</name>
<dbReference type="RefSeq" id="WP_285662314.1">
    <property type="nucleotide sequence ID" value="NZ_BSTX01000001.1"/>
</dbReference>
<evidence type="ECO:0000256" key="1">
    <source>
        <dbReference type="SAM" id="MobiDB-lite"/>
    </source>
</evidence>
<evidence type="ECO:0000256" key="2">
    <source>
        <dbReference type="SAM" id="Phobius"/>
    </source>
</evidence>
<keyword evidence="5" id="KW-1185">Reference proteome</keyword>
<evidence type="ECO:0000313" key="5">
    <source>
        <dbReference type="Proteomes" id="UP001165079"/>
    </source>
</evidence>
<feature type="compositionally biased region" description="Low complexity" evidence="1">
    <location>
        <begin position="187"/>
        <end position="197"/>
    </location>
</feature>
<dbReference type="Proteomes" id="UP001165079">
    <property type="component" value="Unassembled WGS sequence"/>
</dbReference>
<protein>
    <recommendedName>
        <fullName evidence="6">LPXTG-motif cell wall anchor domain-containing protein</fullName>
    </recommendedName>
</protein>
<feature type="compositionally biased region" description="Pro residues" evidence="1">
    <location>
        <begin position="169"/>
        <end position="186"/>
    </location>
</feature>
<accession>A0A9W6W8P3</accession>
<evidence type="ECO:0000313" key="4">
    <source>
        <dbReference type="EMBL" id="GLZ77183.1"/>
    </source>
</evidence>
<comment type="caution">
    <text evidence="4">The sequence shown here is derived from an EMBL/GenBank/DDBJ whole genome shotgun (WGS) entry which is preliminary data.</text>
</comment>
<feature type="region of interest" description="Disordered" evidence="1">
    <location>
        <begin position="152"/>
        <end position="197"/>
    </location>
</feature>